<accession>A0AAV2KET2</accession>
<dbReference type="EMBL" id="OZ035839">
    <property type="protein sequence ID" value="CAL1587017.1"/>
    <property type="molecule type" value="Genomic_DNA"/>
</dbReference>
<protein>
    <submittedName>
        <fullName evidence="3">Uncharacterized protein</fullName>
    </submittedName>
</protein>
<sequence length="82" mass="9206">MSSRATFEECWCEQLSVTDLSTCYLHGQNRATVQGRAESGSRHQRNRGMVEPQRSPVQTWSLQLHLPLTASGSSLQPHTVRP</sequence>
<reference evidence="3 4" key="1">
    <citation type="submission" date="2024-04" db="EMBL/GenBank/DDBJ databases">
        <authorList>
            <person name="Waldvogel A.-M."/>
            <person name="Schoenle A."/>
        </authorList>
    </citation>
    <scope>NUCLEOTIDE SEQUENCE [LARGE SCALE GENOMIC DNA]</scope>
</reference>
<evidence type="ECO:0000313" key="4">
    <source>
        <dbReference type="Proteomes" id="UP001497482"/>
    </source>
</evidence>
<evidence type="ECO:0000313" key="2">
    <source>
        <dbReference type="EMBL" id="CAL1587017.1"/>
    </source>
</evidence>
<organism evidence="3 4">
    <name type="scientific">Knipowitschia caucasica</name>
    <name type="common">Caucasian dwarf goby</name>
    <name type="synonym">Pomatoschistus caucasicus</name>
    <dbReference type="NCBI Taxonomy" id="637954"/>
    <lineage>
        <taxon>Eukaryota</taxon>
        <taxon>Metazoa</taxon>
        <taxon>Chordata</taxon>
        <taxon>Craniata</taxon>
        <taxon>Vertebrata</taxon>
        <taxon>Euteleostomi</taxon>
        <taxon>Actinopterygii</taxon>
        <taxon>Neopterygii</taxon>
        <taxon>Teleostei</taxon>
        <taxon>Neoteleostei</taxon>
        <taxon>Acanthomorphata</taxon>
        <taxon>Gobiaria</taxon>
        <taxon>Gobiiformes</taxon>
        <taxon>Gobioidei</taxon>
        <taxon>Gobiidae</taxon>
        <taxon>Gobiinae</taxon>
        <taxon>Knipowitschia</taxon>
    </lineage>
</organism>
<keyword evidence="4" id="KW-1185">Reference proteome</keyword>
<dbReference type="Proteomes" id="UP001497482">
    <property type="component" value="Chromosome 17"/>
</dbReference>
<dbReference type="AlphaFoldDB" id="A0AAV2KET2"/>
<feature type="region of interest" description="Disordered" evidence="1">
    <location>
        <begin position="32"/>
        <end position="56"/>
    </location>
</feature>
<dbReference type="EMBL" id="OZ035839">
    <property type="protein sequence ID" value="CAL1587018.1"/>
    <property type="molecule type" value="Genomic_DNA"/>
</dbReference>
<gene>
    <name evidence="2" type="ORF">KC01_LOCUS16991</name>
    <name evidence="3" type="ORF">KC01_LOCUS16992</name>
</gene>
<name>A0AAV2KET2_KNICA</name>
<evidence type="ECO:0000256" key="1">
    <source>
        <dbReference type="SAM" id="MobiDB-lite"/>
    </source>
</evidence>
<proteinExistence type="predicted"/>
<evidence type="ECO:0000313" key="3">
    <source>
        <dbReference type="EMBL" id="CAL1587018.1"/>
    </source>
</evidence>